<protein>
    <submittedName>
        <fullName evidence="7">Phage infection protein</fullName>
    </submittedName>
</protein>
<proteinExistence type="predicted"/>
<sequence>MKNIWKLFVGDVRRLTSNIVSIIIVTGLVVIPGLFSWFNISASWDPFANTGNLKFAVANDDEGYKSDLIPVKISIGEQVVNTLRANDQLDWTFTTKKEAIDGTKSGKYYAAVVIPKDFSTRMMTFFTADGDHATLTYYNNEKKNALAPKITGQGADTVAAQINEMFSKTLTSTALNIASQLADELDKPESQTTLTNFSNNMGNFANTLTDTSSALTTFSSLTLSAQNLLDSSNSLLSNVSGSAKNAVNELKQSKNGIDDLTGAVKTSTNALSTALSSSSNSFGAVSTDIDSVFNNAGTQAGNTATALRNQAANVSKQAQSYQNIYDALDELSNNNLVPEVAKIAINHLKTNVGATITQLNDLANSLNTSADNIDAKVSDTTADRERVSQLAQQAKASIDGIKTDFDSQLKPQLNDISDSISSTATALSSTAADLKGALGDLNSTTKSADKQLTNIRTVLDSTAESLTKASTALSSFNGTLSDALNSGDMGTVKEVLGNNTDSLAAALAAPVQVKRTAVFPVKNFGSQLAPFYTILPLFVGSLLMAVTLKPGVSRKNREGLDNPKPHQLFLGHYGVFGVIALLQSTFSLGGNLLFLHVQAVHPWLFMLAGWTSSLVFSFFTYTMVASFGNVGKAIGVLVLVAQISGSNGAYPLAVLPKIISDISPFLPATHSIVALRAAIAGIYNNDYWHALGSLLLFLIPLLLIGLVLRIPLVKFNKWYVAKVESTKVIS</sequence>
<evidence type="ECO:0000256" key="4">
    <source>
        <dbReference type="ARBA" id="ARBA00023136"/>
    </source>
</evidence>
<feature type="domain" description="ABC-2 type transporter transmembrane" evidence="6">
    <location>
        <begin position="23"/>
        <end position="201"/>
    </location>
</feature>
<evidence type="ECO:0000256" key="2">
    <source>
        <dbReference type="ARBA" id="ARBA00022692"/>
    </source>
</evidence>
<feature type="transmembrane region" description="Helical" evidence="5">
    <location>
        <begin position="20"/>
        <end position="40"/>
    </location>
</feature>
<dbReference type="NCBIfam" id="TIGR03061">
    <property type="entry name" value="pip_yhgE_Nterm"/>
    <property type="match status" value="1"/>
</dbReference>
<accession>A0A0A7I488</accession>
<dbReference type="InterPro" id="IPR017500">
    <property type="entry name" value="Phage_infect_YhgE_N"/>
</dbReference>
<dbReference type="InterPro" id="IPR051328">
    <property type="entry name" value="T7SS_ABC-Transporter"/>
</dbReference>
<dbReference type="OrthoDB" id="9811483at2"/>
<dbReference type="InterPro" id="IPR013525">
    <property type="entry name" value="ABC2_TM"/>
</dbReference>
<dbReference type="PANTHER" id="PTHR43077:SF10">
    <property type="entry name" value="TRANSPORT PERMEASE PROTEIN"/>
    <property type="match status" value="1"/>
</dbReference>
<dbReference type="Gene3D" id="1.20.120.20">
    <property type="entry name" value="Apolipoprotein"/>
    <property type="match status" value="1"/>
</dbReference>
<dbReference type="PANTHER" id="PTHR43077">
    <property type="entry name" value="TRANSPORT PERMEASE YVFS-RELATED"/>
    <property type="match status" value="1"/>
</dbReference>
<organism evidence="7 8">
    <name type="scientific">Bifidobacterium catenulatum PV20-2</name>
    <dbReference type="NCBI Taxonomy" id="1447716"/>
    <lineage>
        <taxon>Bacteria</taxon>
        <taxon>Bacillati</taxon>
        <taxon>Actinomycetota</taxon>
        <taxon>Actinomycetes</taxon>
        <taxon>Bifidobacteriales</taxon>
        <taxon>Bifidobacteriaceae</taxon>
        <taxon>Bifidobacterium</taxon>
    </lineage>
</organism>
<dbReference type="Pfam" id="PF12698">
    <property type="entry name" value="ABC2_membrane_3"/>
    <property type="match status" value="2"/>
</dbReference>
<dbReference type="AlphaFoldDB" id="A0A0A7I488"/>
<feature type="domain" description="ABC-2 type transporter transmembrane" evidence="6">
    <location>
        <begin position="407"/>
        <end position="706"/>
    </location>
</feature>
<dbReference type="KEGG" id="bka:AH68_00630"/>
<evidence type="ECO:0000313" key="7">
    <source>
        <dbReference type="EMBL" id="AIZ13764.1"/>
    </source>
</evidence>
<gene>
    <name evidence="7" type="ORF">AH68_00630</name>
</gene>
<dbReference type="Proteomes" id="UP000030625">
    <property type="component" value="Chromosome"/>
</dbReference>
<dbReference type="RefSeq" id="WP_039196677.1">
    <property type="nucleotide sequence ID" value="NZ_CP007456.1"/>
</dbReference>
<name>A0A0A7I488_9BIFI</name>
<dbReference type="GO" id="GO:0140359">
    <property type="term" value="F:ABC-type transporter activity"/>
    <property type="evidence" value="ECO:0007669"/>
    <property type="project" value="InterPro"/>
</dbReference>
<dbReference type="EMBL" id="CP007456">
    <property type="protein sequence ID" value="AIZ13764.1"/>
    <property type="molecule type" value="Genomic_DNA"/>
</dbReference>
<feature type="transmembrane region" description="Helical" evidence="5">
    <location>
        <begin position="529"/>
        <end position="548"/>
    </location>
</feature>
<evidence type="ECO:0000256" key="5">
    <source>
        <dbReference type="SAM" id="Phobius"/>
    </source>
</evidence>
<comment type="subcellular location">
    <subcellularLocation>
        <location evidence="1">Membrane</location>
        <topology evidence="1">Multi-pass membrane protein</topology>
    </subcellularLocation>
</comment>
<dbReference type="STRING" id="1447716.AH68_00630"/>
<reference evidence="7 8" key="1">
    <citation type="journal article" date="2015" name="Genome Announc.">
        <title>Complete and Assembled Genome Sequence of Bifidobacterium kashiwanohense PV20-2, Isolated from the Feces of an Anemic Kenyan Infant.</title>
        <authorList>
            <person name="Vazquez-Gutierrez P."/>
            <person name="Lacroix C."/>
            <person name="Chassard C."/>
            <person name="Klumpp J."/>
            <person name="Jans C."/>
            <person name="Stevens M.J."/>
        </authorList>
    </citation>
    <scope>NUCLEOTIDE SEQUENCE [LARGE SCALE GENOMIC DNA]</scope>
    <source>
        <strain evidence="7 8">PV20-2</strain>
    </source>
</reference>
<evidence type="ECO:0000259" key="6">
    <source>
        <dbReference type="Pfam" id="PF12698"/>
    </source>
</evidence>
<evidence type="ECO:0000313" key="8">
    <source>
        <dbReference type="Proteomes" id="UP000030625"/>
    </source>
</evidence>
<dbReference type="HOGENOM" id="CLU_004534_2_0_11"/>
<feature type="transmembrane region" description="Helical" evidence="5">
    <location>
        <begin position="569"/>
        <end position="594"/>
    </location>
</feature>
<evidence type="ECO:0000256" key="3">
    <source>
        <dbReference type="ARBA" id="ARBA00022989"/>
    </source>
</evidence>
<dbReference type="NCBIfam" id="TIGR03062">
    <property type="entry name" value="pip_yhgE_Cterm"/>
    <property type="match status" value="1"/>
</dbReference>
<dbReference type="GO" id="GO:0016020">
    <property type="term" value="C:membrane"/>
    <property type="evidence" value="ECO:0007669"/>
    <property type="project" value="UniProtKB-SubCell"/>
</dbReference>
<dbReference type="Gene3D" id="3.40.1710.10">
    <property type="entry name" value="abc type-2 transporter like domain"/>
    <property type="match status" value="1"/>
</dbReference>
<dbReference type="InterPro" id="IPR017501">
    <property type="entry name" value="Phage_infect_YhgE_C"/>
</dbReference>
<feature type="transmembrane region" description="Helical" evidence="5">
    <location>
        <begin position="687"/>
        <end position="708"/>
    </location>
</feature>
<feature type="transmembrane region" description="Helical" evidence="5">
    <location>
        <begin position="633"/>
        <end position="653"/>
    </location>
</feature>
<evidence type="ECO:0000256" key="1">
    <source>
        <dbReference type="ARBA" id="ARBA00004141"/>
    </source>
</evidence>
<keyword evidence="2 5" id="KW-0812">Transmembrane</keyword>
<feature type="transmembrane region" description="Helical" evidence="5">
    <location>
        <begin position="600"/>
        <end position="621"/>
    </location>
</feature>
<keyword evidence="4 5" id="KW-0472">Membrane</keyword>
<keyword evidence="3 5" id="KW-1133">Transmembrane helix</keyword>